<accession>A0ACB8G982</accession>
<organism evidence="1 2">
    <name type="scientific">Sphaerodactylus townsendi</name>
    <dbReference type="NCBI Taxonomy" id="933632"/>
    <lineage>
        <taxon>Eukaryota</taxon>
        <taxon>Metazoa</taxon>
        <taxon>Chordata</taxon>
        <taxon>Craniata</taxon>
        <taxon>Vertebrata</taxon>
        <taxon>Euteleostomi</taxon>
        <taxon>Lepidosauria</taxon>
        <taxon>Squamata</taxon>
        <taxon>Bifurcata</taxon>
        <taxon>Gekkota</taxon>
        <taxon>Sphaerodactylidae</taxon>
        <taxon>Sphaerodactylus</taxon>
    </lineage>
</organism>
<gene>
    <name evidence="1" type="ORF">K3G42_011297</name>
</gene>
<evidence type="ECO:0000313" key="1">
    <source>
        <dbReference type="EMBL" id="KAH8016030.1"/>
    </source>
</evidence>
<comment type="caution">
    <text evidence="1">The sequence shown here is derived from an EMBL/GenBank/DDBJ whole genome shotgun (WGS) entry which is preliminary data.</text>
</comment>
<protein>
    <submittedName>
        <fullName evidence="1">Uncharacterized protein</fullName>
    </submittedName>
</protein>
<dbReference type="EMBL" id="CM037614">
    <property type="protein sequence ID" value="KAH8016030.1"/>
    <property type="molecule type" value="Genomic_DNA"/>
</dbReference>
<reference evidence="1" key="1">
    <citation type="submission" date="2021-08" db="EMBL/GenBank/DDBJ databases">
        <title>The first chromosome-level gecko genome reveals the dynamic sex chromosomes of Neotropical dwarf geckos (Sphaerodactylidae: Sphaerodactylus).</title>
        <authorList>
            <person name="Pinto B.J."/>
            <person name="Keating S.E."/>
            <person name="Gamble T."/>
        </authorList>
    </citation>
    <scope>NUCLEOTIDE SEQUENCE</scope>
    <source>
        <strain evidence="1">TG3544</strain>
    </source>
</reference>
<sequence>MLKRSRTYCKMASKKLRVAVIGAGAAGLCAARHILACPDAFLPPVVFEASDQVGGTWVYTEQTGEDAEGWPIHSSMYRDLRTNLPKEVMAFPDFPFDPSLPSFLHHSDVLAYLESYREESGIQDHVRFRWQVDDVRPVLGDQGWDIRATVRGSGSTHRVSEHFDAVMVCTGHYSVPYIPPIPGLDSFQGCLLHSHSYRCTEPFAGLTVLLVGAGASGVDLALQLSPVAARVVLSHHGPPVCGLPEDVLQVPRLLKVAKETVEFRDGSVLQPDVLIFCTGYRYCFPFLPLAQLGLQETDYGVGPLHRHLLAPRHPSLFFIGLCQLICPFPHFHCQVLFALAVLQGRCRLPSAAEMEADAQEQLERYLREGGLARHFLKLKAQQWSYAKELAHLAGFPPLPPAVQAIYEATRARRCHNVSTYRDTKYHLLGPDAWEEVQDSGTDLEDNRKAE</sequence>
<keyword evidence="2" id="KW-1185">Reference proteome</keyword>
<evidence type="ECO:0000313" key="2">
    <source>
        <dbReference type="Proteomes" id="UP000827872"/>
    </source>
</evidence>
<proteinExistence type="predicted"/>
<name>A0ACB8G982_9SAUR</name>
<dbReference type="Proteomes" id="UP000827872">
    <property type="component" value="Linkage Group LG01"/>
</dbReference>